<evidence type="ECO:0000313" key="2">
    <source>
        <dbReference type="EMBL" id="CAK1582958.1"/>
    </source>
</evidence>
<keyword evidence="1" id="KW-1133">Transmembrane helix</keyword>
<keyword evidence="3" id="KW-1185">Reference proteome</keyword>
<gene>
    <name evidence="2" type="ORF">PARMNEM_LOCUS4424</name>
</gene>
<name>A0AAV1KIU1_9NEOP</name>
<accession>A0AAV1KIU1</accession>
<proteinExistence type="predicted"/>
<organism evidence="2 3">
    <name type="scientific">Parnassius mnemosyne</name>
    <name type="common">clouded apollo</name>
    <dbReference type="NCBI Taxonomy" id="213953"/>
    <lineage>
        <taxon>Eukaryota</taxon>
        <taxon>Metazoa</taxon>
        <taxon>Ecdysozoa</taxon>
        <taxon>Arthropoda</taxon>
        <taxon>Hexapoda</taxon>
        <taxon>Insecta</taxon>
        <taxon>Pterygota</taxon>
        <taxon>Neoptera</taxon>
        <taxon>Endopterygota</taxon>
        <taxon>Lepidoptera</taxon>
        <taxon>Glossata</taxon>
        <taxon>Ditrysia</taxon>
        <taxon>Papilionoidea</taxon>
        <taxon>Papilionidae</taxon>
        <taxon>Parnassiinae</taxon>
        <taxon>Parnassini</taxon>
        <taxon>Parnassius</taxon>
        <taxon>Driopa</taxon>
    </lineage>
</organism>
<reference evidence="2 3" key="1">
    <citation type="submission" date="2023-11" db="EMBL/GenBank/DDBJ databases">
        <authorList>
            <person name="Hedman E."/>
            <person name="Englund M."/>
            <person name="Stromberg M."/>
            <person name="Nyberg Akerstrom W."/>
            <person name="Nylinder S."/>
            <person name="Jareborg N."/>
            <person name="Kallberg Y."/>
            <person name="Kronander E."/>
        </authorList>
    </citation>
    <scope>NUCLEOTIDE SEQUENCE [LARGE SCALE GENOMIC DNA]</scope>
</reference>
<evidence type="ECO:0000313" key="3">
    <source>
        <dbReference type="Proteomes" id="UP001314205"/>
    </source>
</evidence>
<keyword evidence="1" id="KW-0812">Transmembrane</keyword>
<dbReference type="Proteomes" id="UP001314205">
    <property type="component" value="Unassembled WGS sequence"/>
</dbReference>
<protein>
    <submittedName>
        <fullName evidence="2">Uncharacterized protein</fullName>
    </submittedName>
</protein>
<comment type="caution">
    <text evidence="2">The sequence shown here is derived from an EMBL/GenBank/DDBJ whole genome shotgun (WGS) entry which is preliminary data.</text>
</comment>
<dbReference type="SUPFAM" id="SSF53850">
    <property type="entry name" value="Periplasmic binding protein-like II"/>
    <property type="match status" value="1"/>
</dbReference>
<sequence>MDLKSLIESDYELNIVENMKIFAEKRANTFEKKMNSIEEKLSRTKVINIFDGLEAVRTTKTALLCDYPGAYSIIARTFENEEICEVKEVDVFSNVKMYFFAAKKFRYMEKLKIGTLRMKESGIMKRIIVMNDYTPLSCTINAFHRNTQFDHILSPLIIMLVSYVLVCIILVAERIHNERNKVWPYTE</sequence>
<feature type="transmembrane region" description="Helical" evidence="1">
    <location>
        <begin position="152"/>
        <end position="172"/>
    </location>
</feature>
<keyword evidence="1" id="KW-0472">Membrane</keyword>
<evidence type="ECO:0000256" key="1">
    <source>
        <dbReference type="SAM" id="Phobius"/>
    </source>
</evidence>
<dbReference type="AlphaFoldDB" id="A0AAV1KIU1"/>
<dbReference type="EMBL" id="CAVLGL010000046">
    <property type="protein sequence ID" value="CAK1582958.1"/>
    <property type="molecule type" value="Genomic_DNA"/>
</dbReference>